<dbReference type="EMBL" id="MN740482">
    <property type="protein sequence ID" value="QHU29178.1"/>
    <property type="molecule type" value="Genomic_DNA"/>
</dbReference>
<proteinExistence type="predicted"/>
<evidence type="ECO:0000313" key="1">
    <source>
        <dbReference type="EMBL" id="QHU29178.1"/>
    </source>
</evidence>
<sequence>MINRLKLTVKKLKHRKYIVAFFKFLIYIYYKNNKKDY</sequence>
<reference evidence="1" key="1">
    <citation type="journal article" date="2020" name="Nature">
        <title>Giant virus diversity and host interactions through global metagenomics.</title>
        <authorList>
            <person name="Schulz F."/>
            <person name="Roux S."/>
            <person name="Paez-Espino D."/>
            <person name="Jungbluth S."/>
            <person name="Walsh D.A."/>
            <person name="Denef V.J."/>
            <person name="McMahon K.D."/>
            <person name="Konstantinidis K.T."/>
            <person name="Eloe-Fadrosh E.A."/>
            <person name="Kyrpides N.C."/>
            <person name="Woyke T."/>
        </authorList>
    </citation>
    <scope>NUCLEOTIDE SEQUENCE</scope>
    <source>
        <strain evidence="1">GVMAG-M-3300027804-47</strain>
    </source>
</reference>
<organism evidence="1">
    <name type="scientific">viral metagenome</name>
    <dbReference type="NCBI Taxonomy" id="1070528"/>
    <lineage>
        <taxon>unclassified sequences</taxon>
        <taxon>metagenomes</taxon>
        <taxon>organismal metagenomes</taxon>
    </lineage>
</organism>
<protein>
    <submittedName>
        <fullName evidence="1">Uncharacterized protein</fullName>
    </submittedName>
</protein>
<name>A0A6C0LH57_9ZZZZ</name>
<dbReference type="AlphaFoldDB" id="A0A6C0LH57"/>
<accession>A0A6C0LH57</accession>